<feature type="transmembrane region" description="Helical" evidence="1">
    <location>
        <begin position="170"/>
        <end position="192"/>
    </location>
</feature>
<feature type="domain" description="DUF6533" evidence="2">
    <location>
        <begin position="22"/>
        <end position="67"/>
    </location>
</feature>
<feature type="transmembrane region" description="Helical" evidence="1">
    <location>
        <begin position="213"/>
        <end position="233"/>
    </location>
</feature>
<feature type="transmembrane region" description="Helical" evidence="1">
    <location>
        <begin position="124"/>
        <end position="147"/>
    </location>
</feature>
<gene>
    <name evidence="3" type="ORF">BJ322DRAFT_1208316</name>
</gene>
<name>A0A9P6HPS5_9AGAM</name>
<evidence type="ECO:0000313" key="3">
    <source>
        <dbReference type="EMBL" id="KAF9791081.1"/>
    </source>
</evidence>
<dbReference type="Proteomes" id="UP000736335">
    <property type="component" value="Unassembled WGS sequence"/>
</dbReference>
<feature type="transmembrane region" description="Helical" evidence="1">
    <location>
        <begin position="94"/>
        <end position="112"/>
    </location>
</feature>
<reference evidence="3" key="2">
    <citation type="submission" date="2020-11" db="EMBL/GenBank/DDBJ databases">
        <authorList>
            <consortium name="DOE Joint Genome Institute"/>
            <person name="Kuo A."/>
            <person name="Miyauchi S."/>
            <person name="Kiss E."/>
            <person name="Drula E."/>
            <person name="Kohler A."/>
            <person name="Sanchez-Garcia M."/>
            <person name="Andreopoulos B."/>
            <person name="Barry K.W."/>
            <person name="Bonito G."/>
            <person name="Buee M."/>
            <person name="Carver A."/>
            <person name="Chen C."/>
            <person name="Cichocki N."/>
            <person name="Clum A."/>
            <person name="Culley D."/>
            <person name="Crous P.W."/>
            <person name="Fauchery L."/>
            <person name="Girlanda M."/>
            <person name="Hayes R."/>
            <person name="Keri Z."/>
            <person name="Labutti K."/>
            <person name="Lipzen A."/>
            <person name="Lombard V."/>
            <person name="Magnuson J."/>
            <person name="Maillard F."/>
            <person name="Morin E."/>
            <person name="Murat C."/>
            <person name="Nolan M."/>
            <person name="Ohm R."/>
            <person name="Pangilinan J."/>
            <person name="Pereira M."/>
            <person name="Perotto S."/>
            <person name="Peter M."/>
            <person name="Riley R."/>
            <person name="Sitrit Y."/>
            <person name="Stielow B."/>
            <person name="Szollosi G."/>
            <person name="Zifcakova L."/>
            <person name="Stursova M."/>
            <person name="Spatafora J.W."/>
            <person name="Tedersoo L."/>
            <person name="Vaario L.-M."/>
            <person name="Yamada A."/>
            <person name="Yan M."/>
            <person name="Wang P."/>
            <person name="Xu J."/>
            <person name="Bruns T."/>
            <person name="Baldrian P."/>
            <person name="Vilgalys R."/>
            <person name="Henrissat B."/>
            <person name="Grigoriev I.V."/>
            <person name="Hibbett D."/>
            <person name="Nagy L.G."/>
            <person name="Martin F.M."/>
        </authorList>
    </citation>
    <scope>NUCLEOTIDE SEQUENCE</scope>
    <source>
        <strain evidence="3">UH-Tt-Lm1</strain>
    </source>
</reference>
<feature type="transmembrane region" description="Helical" evidence="1">
    <location>
        <begin position="60"/>
        <end position="82"/>
    </location>
</feature>
<evidence type="ECO:0000256" key="1">
    <source>
        <dbReference type="SAM" id="Phobius"/>
    </source>
</evidence>
<feature type="transmembrane region" description="Helical" evidence="1">
    <location>
        <begin position="20"/>
        <end position="39"/>
    </location>
</feature>
<dbReference type="InterPro" id="IPR045340">
    <property type="entry name" value="DUF6533"/>
</dbReference>
<dbReference type="OrthoDB" id="3350812at2759"/>
<protein>
    <recommendedName>
        <fullName evidence="2">DUF6533 domain-containing protein</fullName>
    </recommendedName>
</protein>
<evidence type="ECO:0000259" key="2">
    <source>
        <dbReference type="Pfam" id="PF20151"/>
    </source>
</evidence>
<proteinExistence type="predicted"/>
<keyword evidence="1" id="KW-0812">Transmembrane</keyword>
<comment type="caution">
    <text evidence="3">The sequence shown here is derived from an EMBL/GenBank/DDBJ whole genome shotgun (WGS) entry which is preliminary data.</text>
</comment>
<dbReference type="AlphaFoldDB" id="A0A9P6HPS5"/>
<evidence type="ECO:0000313" key="4">
    <source>
        <dbReference type="Proteomes" id="UP000736335"/>
    </source>
</evidence>
<dbReference type="EMBL" id="WIUZ02000002">
    <property type="protein sequence ID" value="KAF9791081.1"/>
    <property type="molecule type" value="Genomic_DNA"/>
</dbReference>
<organism evidence="3 4">
    <name type="scientific">Thelephora terrestris</name>
    <dbReference type="NCBI Taxonomy" id="56493"/>
    <lineage>
        <taxon>Eukaryota</taxon>
        <taxon>Fungi</taxon>
        <taxon>Dikarya</taxon>
        <taxon>Basidiomycota</taxon>
        <taxon>Agaricomycotina</taxon>
        <taxon>Agaricomycetes</taxon>
        <taxon>Thelephorales</taxon>
        <taxon>Thelephoraceae</taxon>
        <taxon>Thelephora</taxon>
    </lineage>
</organism>
<dbReference type="Pfam" id="PF20151">
    <property type="entry name" value="DUF6533"/>
    <property type="match status" value="1"/>
</dbReference>
<sequence>MESTAVDPAIVLDALRVQYVSYLHLSMLALMVHDWLILLDREIEHVWRTQWGINKVLYIISRYGPFLDMPITIVTHIAPYGMIDYNTCNTLYKIATWNTFIGISISESILLLRTNAIYSRSKRVTIPLSVAYAVSAVAGIICTWLYLRNTVFGAPPSDLFSGCTLVRRDAIIFFDFLLLLVFELVVIILTVGRGFRDFHSGTSLLRVVYRDSVSFFLVLFGITLSAILILALAPPQFSGLMGASTRVMHSIICSRILLNLREAVTPNNTSTEVSTGLAFASSFGQRTTQPQHETIRLEVHHTWSGEES</sequence>
<keyword evidence="4" id="KW-1185">Reference proteome</keyword>
<keyword evidence="1" id="KW-1133">Transmembrane helix</keyword>
<accession>A0A9P6HPS5</accession>
<reference evidence="3" key="1">
    <citation type="journal article" date="2020" name="Nat. Commun.">
        <title>Large-scale genome sequencing of mycorrhizal fungi provides insights into the early evolution of symbiotic traits.</title>
        <authorList>
            <person name="Miyauchi S."/>
            <person name="Kiss E."/>
            <person name="Kuo A."/>
            <person name="Drula E."/>
            <person name="Kohler A."/>
            <person name="Sanchez-Garcia M."/>
            <person name="Morin E."/>
            <person name="Andreopoulos B."/>
            <person name="Barry K.W."/>
            <person name="Bonito G."/>
            <person name="Buee M."/>
            <person name="Carver A."/>
            <person name="Chen C."/>
            <person name="Cichocki N."/>
            <person name="Clum A."/>
            <person name="Culley D."/>
            <person name="Crous P.W."/>
            <person name="Fauchery L."/>
            <person name="Girlanda M."/>
            <person name="Hayes R.D."/>
            <person name="Keri Z."/>
            <person name="LaButti K."/>
            <person name="Lipzen A."/>
            <person name="Lombard V."/>
            <person name="Magnuson J."/>
            <person name="Maillard F."/>
            <person name="Murat C."/>
            <person name="Nolan M."/>
            <person name="Ohm R.A."/>
            <person name="Pangilinan J."/>
            <person name="Pereira M.F."/>
            <person name="Perotto S."/>
            <person name="Peter M."/>
            <person name="Pfister S."/>
            <person name="Riley R."/>
            <person name="Sitrit Y."/>
            <person name="Stielow J.B."/>
            <person name="Szollosi G."/>
            <person name="Zifcakova L."/>
            <person name="Stursova M."/>
            <person name="Spatafora J.W."/>
            <person name="Tedersoo L."/>
            <person name="Vaario L.M."/>
            <person name="Yamada A."/>
            <person name="Yan M."/>
            <person name="Wang P."/>
            <person name="Xu J."/>
            <person name="Bruns T."/>
            <person name="Baldrian P."/>
            <person name="Vilgalys R."/>
            <person name="Dunand C."/>
            <person name="Henrissat B."/>
            <person name="Grigoriev I.V."/>
            <person name="Hibbett D."/>
            <person name="Nagy L.G."/>
            <person name="Martin F.M."/>
        </authorList>
    </citation>
    <scope>NUCLEOTIDE SEQUENCE</scope>
    <source>
        <strain evidence="3">UH-Tt-Lm1</strain>
    </source>
</reference>
<keyword evidence="1" id="KW-0472">Membrane</keyword>